<keyword evidence="7" id="KW-0472">Membrane</keyword>
<keyword evidence="2" id="KW-0433">Leucine-rich repeat</keyword>
<dbReference type="InterPro" id="IPR013210">
    <property type="entry name" value="LRR_N_plant-typ"/>
</dbReference>
<dbReference type="Gene3D" id="3.80.10.10">
    <property type="entry name" value="Ribonuclease Inhibitor"/>
    <property type="match status" value="1"/>
</dbReference>
<keyword evidence="5" id="KW-0677">Repeat</keyword>
<dbReference type="SUPFAM" id="SSF52058">
    <property type="entry name" value="L domain-like"/>
    <property type="match status" value="1"/>
</dbReference>
<organism evidence="11 12">
    <name type="scientific">Mikania micrantha</name>
    <name type="common">bitter vine</name>
    <dbReference type="NCBI Taxonomy" id="192012"/>
    <lineage>
        <taxon>Eukaryota</taxon>
        <taxon>Viridiplantae</taxon>
        <taxon>Streptophyta</taxon>
        <taxon>Embryophyta</taxon>
        <taxon>Tracheophyta</taxon>
        <taxon>Spermatophyta</taxon>
        <taxon>Magnoliopsida</taxon>
        <taxon>eudicotyledons</taxon>
        <taxon>Gunneridae</taxon>
        <taxon>Pentapetalae</taxon>
        <taxon>asterids</taxon>
        <taxon>campanulids</taxon>
        <taxon>Asterales</taxon>
        <taxon>Asteraceae</taxon>
        <taxon>Asteroideae</taxon>
        <taxon>Heliantheae alliance</taxon>
        <taxon>Eupatorieae</taxon>
        <taxon>Mikania</taxon>
    </lineage>
</organism>
<dbReference type="InterPro" id="IPR032675">
    <property type="entry name" value="LRR_dom_sf"/>
</dbReference>
<dbReference type="GO" id="GO:0016020">
    <property type="term" value="C:membrane"/>
    <property type="evidence" value="ECO:0007669"/>
    <property type="project" value="UniProtKB-SubCell"/>
</dbReference>
<feature type="signal peptide" evidence="9">
    <location>
        <begin position="1"/>
        <end position="30"/>
    </location>
</feature>
<dbReference type="Pfam" id="PF08263">
    <property type="entry name" value="LRRNT_2"/>
    <property type="match status" value="1"/>
</dbReference>
<evidence type="ECO:0000259" key="10">
    <source>
        <dbReference type="Pfam" id="PF08263"/>
    </source>
</evidence>
<keyword evidence="8" id="KW-0325">Glycoprotein</keyword>
<keyword evidence="3" id="KW-0812">Transmembrane</keyword>
<dbReference type="Proteomes" id="UP000326396">
    <property type="component" value="Linkage Group LG14"/>
</dbReference>
<evidence type="ECO:0000256" key="2">
    <source>
        <dbReference type="ARBA" id="ARBA00022614"/>
    </source>
</evidence>
<dbReference type="PANTHER" id="PTHR48063:SF99">
    <property type="entry name" value="LEUCINE-RICH REPEAT-CONTAINING, PLANT-TYPE, LEUCINE-RICH REPEAT DOMAIN SUPERFAMILY"/>
    <property type="match status" value="1"/>
</dbReference>
<keyword evidence="4 9" id="KW-0732">Signal</keyword>
<gene>
    <name evidence="11" type="ORF">E3N88_12842</name>
</gene>
<protein>
    <recommendedName>
        <fullName evidence="10">Leucine-rich repeat-containing N-terminal plant-type domain-containing protein</fullName>
    </recommendedName>
</protein>
<accession>A0A5N6P734</accession>
<name>A0A5N6P734_9ASTR</name>
<evidence type="ECO:0000256" key="9">
    <source>
        <dbReference type="SAM" id="SignalP"/>
    </source>
</evidence>
<proteinExistence type="predicted"/>
<comment type="caution">
    <text evidence="11">The sequence shown here is derived from an EMBL/GenBank/DDBJ whole genome shotgun (WGS) entry which is preliminary data.</text>
</comment>
<feature type="chain" id="PRO_5024394882" description="Leucine-rich repeat-containing N-terminal plant-type domain-containing protein" evidence="9">
    <location>
        <begin position="31"/>
        <end position="157"/>
    </location>
</feature>
<sequence length="157" mass="17557">MSIWFSISYLSSNCHLWLLLVLALVHLCLSDQKSRDALCMEGERQALIRFKHGLIDEADRLASWAGKKSDCCKCDGIVCDNITGHVHEIHLPGPGPPGEYDDPSSKEIKERLKQRLGGHLSSSLLELKQLKYLDLSCNDFKRIQIPSFIGSLGALRP</sequence>
<evidence type="ECO:0000313" key="11">
    <source>
        <dbReference type="EMBL" id="KAD5961369.1"/>
    </source>
</evidence>
<dbReference type="InterPro" id="IPR046956">
    <property type="entry name" value="RLP23-like"/>
</dbReference>
<evidence type="ECO:0000256" key="7">
    <source>
        <dbReference type="ARBA" id="ARBA00023136"/>
    </source>
</evidence>
<reference evidence="11 12" key="1">
    <citation type="submission" date="2019-05" db="EMBL/GenBank/DDBJ databases">
        <title>Mikania micrantha, genome provides insights into the molecular mechanism of rapid growth.</title>
        <authorList>
            <person name="Liu B."/>
        </authorList>
    </citation>
    <scope>NUCLEOTIDE SEQUENCE [LARGE SCALE GENOMIC DNA]</scope>
    <source>
        <strain evidence="11">NLD-2019</strain>
        <tissue evidence="11">Leaf</tissue>
    </source>
</reference>
<evidence type="ECO:0000256" key="6">
    <source>
        <dbReference type="ARBA" id="ARBA00022989"/>
    </source>
</evidence>
<evidence type="ECO:0000256" key="4">
    <source>
        <dbReference type="ARBA" id="ARBA00022729"/>
    </source>
</evidence>
<keyword evidence="12" id="KW-1185">Reference proteome</keyword>
<dbReference type="OrthoDB" id="1600340at2759"/>
<evidence type="ECO:0000256" key="8">
    <source>
        <dbReference type="ARBA" id="ARBA00023180"/>
    </source>
</evidence>
<evidence type="ECO:0000256" key="5">
    <source>
        <dbReference type="ARBA" id="ARBA00022737"/>
    </source>
</evidence>
<comment type="subcellular location">
    <subcellularLocation>
        <location evidence="1">Membrane</location>
        <topology evidence="1">Single-pass type I membrane protein</topology>
    </subcellularLocation>
</comment>
<evidence type="ECO:0000313" key="12">
    <source>
        <dbReference type="Proteomes" id="UP000326396"/>
    </source>
</evidence>
<evidence type="ECO:0000256" key="1">
    <source>
        <dbReference type="ARBA" id="ARBA00004479"/>
    </source>
</evidence>
<evidence type="ECO:0000256" key="3">
    <source>
        <dbReference type="ARBA" id="ARBA00022692"/>
    </source>
</evidence>
<dbReference type="PANTHER" id="PTHR48063">
    <property type="entry name" value="LRR RECEPTOR-LIKE KINASE"/>
    <property type="match status" value="1"/>
</dbReference>
<keyword evidence="6" id="KW-1133">Transmembrane helix</keyword>
<dbReference type="AlphaFoldDB" id="A0A5N6P734"/>
<feature type="domain" description="Leucine-rich repeat-containing N-terminal plant-type" evidence="10">
    <location>
        <begin position="42"/>
        <end position="80"/>
    </location>
</feature>
<dbReference type="EMBL" id="SZYD01000006">
    <property type="protein sequence ID" value="KAD5961369.1"/>
    <property type="molecule type" value="Genomic_DNA"/>
</dbReference>